<feature type="region of interest" description="Disordered" evidence="1">
    <location>
        <begin position="708"/>
        <end position="763"/>
    </location>
</feature>
<dbReference type="GeneID" id="40308514"/>
<dbReference type="KEGG" id="bbes:BESB_035330"/>
<protein>
    <submittedName>
        <fullName evidence="2">Uncharacterized protein</fullName>
    </submittedName>
</protein>
<dbReference type="RefSeq" id="XP_029221084.1">
    <property type="nucleotide sequence ID" value="XM_029362119.1"/>
</dbReference>
<feature type="region of interest" description="Disordered" evidence="1">
    <location>
        <begin position="1"/>
        <end position="143"/>
    </location>
</feature>
<gene>
    <name evidence="2" type="ORF">BESB_035330</name>
</gene>
<feature type="region of interest" description="Disordered" evidence="1">
    <location>
        <begin position="501"/>
        <end position="532"/>
    </location>
</feature>
<reference evidence="2 3" key="1">
    <citation type="submission" date="2017-09" db="EMBL/GenBank/DDBJ databases">
        <title>Genome sequencing of Besnoitia besnoiti strain Bb-Ger1.</title>
        <authorList>
            <person name="Schares G."/>
            <person name="Venepally P."/>
            <person name="Lorenzi H.A."/>
        </authorList>
    </citation>
    <scope>NUCLEOTIDE SEQUENCE [LARGE SCALE GENOMIC DNA]</scope>
    <source>
        <strain evidence="2 3">Bb-Ger1</strain>
    </source>
</reference>
<evidence type="ECO:0000313" key="3">
    <source>
        <dbReference type="Proteomes" id="UP000224006"/>
    </source>
</evidence>
<dbReference type="Proteomes" id="UP000224006">
    <property type="component" value="Chromosome II"/>
</dbReference>
<sequence length="833" mass="88654">MVKRGKQRGENNLETPREATADRVPVDLAELNDDSSASRGDPFKGLNPAKTSTGVPWQATQQEGAEVSAQAAMGGGGHSSSAGQNHGVHSTHSTAAGASRAMKKQQRKTESSSPPGGGATVGEAPSSHDRKGGDPVSLSSAFTFPPLPCWAKEQRAALEAVTDDFYARHRLYLRVWPVTASPEENGGSAQLPKGGGGRKASGASGGHRKAAEEGPEDEAVKLRQEQLMNMRVMLHDRVAENLSFTRTQYNTATQPPRNRCLPSFLRPRSCRPPQGGAAPAPQNEASDKGLSPEKRNGGSGGCDCGDEAMENDRYSTRDDDVEDHDGESQKSVFCEEEGEPLAGGEDKINEIQKSLLAEGFTGCWVLLLSEKYIPPAEDASFLEQGQTSAKPAEEGSPPLCNGGPGAVGGGRAEDASSPRNGVTTATGATESASHAAPLPPPVPRVRRVIVCGALIEVYSNNERQISALWCLPCLSARSTRLLLQAFLPRLIIEALKLPDIQPPPLSRPGTKRAKKRQKTGAKHGENGVGAPGSDLEAVAASLRIFEDESDDAVVPPAPMKSVFAVCEDTLLWPRQALFLLAAPSKMGFLRHVEPLQPPPEPGAADAASGGGTRHKELGEQPQLHVDAGFGPQWRMCNCRQRFLPEGRAGGGAASRKERDSCGARSEEDVCGSSQPPANETSPRGGAAFLRFFSVSELWASRLMPPKEARARLEGEETTAARPCKGSDGSTAESPERDKAAELESGSVAGQPVPKTKKKGASLSSERNASVWPLVSDGWSCLVPRGTCEQLIEEIYGGLPYLRQYLEEKPDQTNVAEDEMCGLTEDECRAVLQW</sequence>
<feature type="compositionally biased region" description="Gly residues" evidence="1">
    <location>
        <begin position="193"/>
        <end position="205"/>
    </location>
</feature>
<feature type="compositionally biased region" description="Low complexity" evidence="1">
    <location>
        <begin position="272"/>
        <end position="282"/>
    </location>
</feature>
<feature type="compositionally biased region" description="Basic and acidic residues" evidence="1">
    <location>
        <begin position="654"/>
        <end position="667"/>
    </location>
</feature>
<feature type="compositionally biased region" description="Polar residues" evidence="1">
    <location>
        <begin position="246"/>
        <end position="256"/>
    </location>
</feature>
<feature type="compositionally biased region" description="Basic and acidic residues" evidence="1">
    <location>
        <begin position="285"/>
        <end position="296"/>
    </location>
</feature>
<proteinExistence type="predicted"/>
<feature type="compositionally biased region" description="Basic residues" evidence="1">
    <location>
        <begin position="509"/>
        <end position="521"/>
    </location>
</feature>
<keyword evidence="3" id="KW-1185">Reference proteome</keyword>
<dbReference type="EMBL" id="NWUJ01000002">
    <property type="protein sequence ID" value="PFH37075.1"/>
    <property type="molecule type" value="Genomic_DNA"/>
</dbReference>
<dbReference type="VEuPathDB" id="ToxoDB:BESB_035330"/>
<organism evidence="2 3">
    <name type="scientific">Besnoitia besnoiti</name>
    <name type="common">Apicomplexan protozoan</name>
    <dbReference type="NCBI Taxonomy" id="94643"/>
    <lineage>
        <taxon>Eukaryota</taxon>
        <taxon>Sar</taxon>
        <taxon>Alveolata</taxon>
        <taxon>Apicomplexa</taxon>
        <taxon>Conoidasida</taxon>
        <taxon>Coccidia</taxon>
        <taxon>Eucoccidiorida</taxon>
        <taxon>Eimeriorina</taxon>
        <taxon>Sarcocystidae</taxon>
        <taxon>Besnoitia</taxon>
    </lineage>
</organism>
<feature type="compositionally biased region" description="Polar residues" evidence="1">
    <location>
        <begin position="49"/>
        <end position="63"/>
    </location>
</feature>
<comment type="caution">
    <text evidence="2">The sequence shown here is derived from an EMBL/GenBank/DDBJ whole genome shotgun (WGS) entry which is preliminary data.</text>
</comment>
<feature type="region of interest" description="Disordered" evidence="1">
    <location>
        <begin position="180"/>
        <end position="218"/>
    </location>
</feature>
<feature type="region of interest" description="Disordered" evidence="1">
    <location>
        <begin position="646"/>
        <end position="684"/>
    </location>
</feature>
<feature type="compositionally biased region" description="Polar residues" evidence="1">
    <location>
        <begin position="671"/>
        <end position="681"/>
    </location>
</feature>
<feature type="compositionally biased region" description="Polar residues" evidence="1">
    <location>
        <begin position="417"/>
        <end position="432"/>
    </location>
</feature>
<feature type="region of interest" description="Disordered" evidence="1">
    <location>
        <begin position="596"/>
        <end position="616"/>
    </location>
</feature>
<name>A0A2A9MGH0_BESBE</name>
<accession>A0A2A9MGH0</accession>
<evidence type="ECO:0000256" key="1">
    <source>
        <dbReference type="SAM" id="MobiDB-lite"/>
    </source>
</evidence>
<evidence type="ECO:0000313" key="2">
    <source>
        <dbReference type="EMBL" id="PFH37075.1"/>
    </source>
</evidence>
<dbReference type="STRING" id="94643.A0A2A9MGH0"/>
<feature type="compositionally biased region" description="Basic and acidic residues" evidence="1">
    <location>
        <begin position="7"/>
        <end position="25"/>
    </location>
</feature>
<dbReference type="OrthoDB" id="330508at2759"/>
<dbReference type="AlphaFoldDB" id="A0A2A9MGH0"/>
<feature type="region of interest" description="Disordered" evidence="1">
    <location>
        <begin position="383"/>
        <end position="439"/>
    </location>
</feature>
<feature type="region of interest" description="Disordered" evidence="1">
    <location>
        <begin position="246"/>
        <end position="345"/>
    </location>
</feature>